<proteinExistence type="inferred from homology"/>
<dbReference type="InterPro" id="IPR002986">
    <property type="entry name" value="DAP_deCOOHase_LysA"/>
</dbReference>
<dbReference type="FunFam" id="3.20.20.10:FF:000003">
    <property type="entry name" value="Diaminopimelate decarboxylase"/>
    <property type="match status" value="1"/>
</dbReference>
<dbReference type="HAMAP" id="MF_02120">
    <property type="entry name" value="LysA"/>
    <property type="match status" value="1"/>
</dbReference>
<evidence type="ECO:0000256" key="9">
    <source>
        <dbReference type="ARBA" id="ARBA00060983"/>
    </source>
</evidence>
<dbReference type="PRINTS" id="PR01181">
    <property type="entry name" value="DAPDCRBXLASE"/>
</dbReference>
<dbReference type="Pfam" id="PF02784">
    <property type="entry name" value="Orn_Arg_deC_N"/>
    <property type="match status" value="1"/>
</dbReference>
<evidence type="ECO:0000256" key="5">
    <source>
        <dbReference type="ARBA" id="ARBA00023154"/>
    </source>
</evidence>
<evidence type="ECO:0000256" key="8">
    <source>
        <dbReference type="ARBA" id="ARBA00060643"/>
    </source>
</evidence>
<evidence type="ECO:0000256" key="13">
    <source>
        <dbReference type="PIRSR" id="PIRSR600183-50"/>
    </source>
</evidence>
<evidence type="ECO:0000256" key="3">
    <source>
        <dbReference type="ARBA" id="ARBA00022793"/>
    </source>
</evidence>
<dbReference type="InterPro" id="IPR022643">
    <property type="entry name" value="De-COase2_C"/>
</dbReference>
<evidence type="ECO:0000256" key="10">
    <source>
        <dbReference type="ARBA" id="ARBA00066427"/>
    </source>
</evidence>
<feature type="binding site" evidence="12">
    <location>
        <position position="391"/>
    </location>
    <ligand>
        <name>substrate</name>
    </ligand>
</feature>
<dbReference type="Gene3D" id="2.40.37.10">
    <property type="entry name" value="Lyase, Ornithine Decarboxylase, Chain A, domain 1"/>
    <property type="match status" value="1"/>
</dbReference>
<dbReference type="EMBL" id="FNED01000053">
    <property type="protein sequence ID" value="SDK40606.1"/>
    <property type="molecule type" value="Genomic_DNA"/>
</dbReference>
<evidence type="ECO:0000256" key="11">
    <source>
        <dbReference type="ARBA" id="ARBA00074972"/>
    </source>
</evidence>
<keyword evidence="2 12" id="KW-0028">Amino-acid biosynthesis</keyword>
<evidence type="ECO:0000259" key="16">
    <source>
        <dbReference type="Pfam" id="PF02784"/>
    </source>
</evidence>
<feature type="binding site" evidence="12">
    <location>
        <position position="391"/>
    </location>
    <ligand>
        <name>pyridoxal 5'-phosphate</name>
        <dbReference type="ChEBI" id="CHEBI:597326"/>
    </ligand>
</feature>
<name>A0A1G9BM88_ANEMI</name>
<dbReference type="InterPro" id="IPR029066">
    <property type="entry name" value="PLP-binding_barrel"/>
</dbReference>
<keyword evidence="3 12" id="KW-0210">Decarboxylase</keyword>
<dbReference type="InterPro" id="IPR009006">
    <property type="entry name" value="Ala_racemase/Decarboxylase_C"/>
</dbReference>
<gene>
    <name evidence="12" type="primary">lysA</name>
    <name evidence="17" type="ORF">SAMN04487909_15317</name>
</gene>
<dbReference type="PRINTS" id="PR01179">
    <property type="entry name" value="ODADCRBXLASE"/>
</dbReference>
<feature type="modified residue" description="N6-(pyridoxal phosphate)lysine" evidence="12 13">
    <location>
        <position position="67"/>
    </location>
</feature>
<keyword evidence="5 12" id="KW-0457">Lysine biosynthesis</keyword>
<feature type="binding site" evidence="12">
    <location>
        <position position="331"/>
    </location>
    <ligand>
        <name>substrate</name>
    </ligand>
</feature>
<dbReference type="AlphaFoldDB" id="A0A1G9BM88"/>
<dbReference type="SUPFAM" id="SSF50621">
    <property type="entry name" value="Alanine racemase C-terminal domain-like"/>
    <property type="match status" value="1"/>
</dbReference>
<evidence type="ECO:0000256" key="6">
    <source>
        <dbReference type="ARBA" id="ARBA00023239"/>
    </source>
</evidence>
<dbReference type="Proteomes" id="UP000182836">
    <property type="component" value="Unassembled WGS sequence"/>
</dbReference>
<sequence>MLYLTGTSRINSLGHLEIGGCDCVQLAEQYGTPLYIYDEWLIREKCRRYMRAFEKTEMPFKIAYASKALSIKAVCQIIHEEGLHLDVVSGGELYTALSAGFPSKRIHFHGNNKSEEEIEFALGSDIGCFVVDNFCELSMLDRLAKKHRKIVPILLRITPGIESGTHHYISTGRQDSKFGFDLDTNQAYEAVNRALNLSSIHLLGLHSHIGSQILDAKKFESTIAIMVKFLDTLRSSLSFTAEVLNVGGGFGIRYHVGDTPLSEEGYIQAIVSAVKEFFHNIDYPVPEIWVEPGRSIVGEAGTTLYTVGAIKEIPGICKYVSVDGGMTDNVRPALYQAKYEAIVANKAAHLNEETVDIAGKCCESGDILIKGIHVPKVQFGDLLAVFCTGAYGYSMASNYNRIPRPPIVFVKEGKSTIVVERETYRDLLAKEHTLHKHNV</sequence>
<evidence type="ECO:0000313" key="18">
    <source>
        <dbReference type="Proteomes" id="UP000182836"/>
    </source>
</evidence>
<dbReference type="InterPro" id="IPR000183">
    <property type="entry name" value="Orn/DAP/Arg_de-COase"/>
</dbReference>
<accession>A0A1G9BM88</accession>
<dbReference type="EC" id="4.1.1.20" evidence="10 12"/>
<dbReference type="InterPro" id="IPR022644">
    <property type="entry name" value="De-COase2_N"/>
</dbReference>
<dbReference type="UniPathway" id="UPA00034">
    <property type="reaction ID" value="UER00027"/>
</dbReference>
<feature type="domain" description="Orn/DAP/Arg decarboxylase 2 C-terminal" evidence="15">
    <location>
        <begin position="35"/>
        <end position="389"/>
    </location>
</feature>
<dbReference type="Pfam" id="PF00278">
    <property type="entry name" value="Orn_DAP_Arg_deC"/>
    <property type="match status" value="1"/>
</dbReference>
<feature type="binding site" evidence="12">
    <location>
        <position position="335"/>
    </location>
    <ligand>
        <name>substrate</name>
    </ligand>
</feature>
<comment type="cofactor">
    <cofactor evidence="1 12 13 14">
        <name>pyridoxal 5'-phosphate</name>
        <dbReference type="ChEBI" id="CHEBI:597326"/>
    </cofactor>
</comment>
<feature type="binding site" evidence="12">
    <location>
        <position position="294"/>
    </location>
    <ligand>
        <name>substrate</name>
    </ligand>
</feature>
<dbReference type="GO" id="GO:0009089">
    <property type="term" value="P:lysine biosynthetic process via diaminopimelate"/>
    <property type="evidence" value="ECO:0007669"/>
    <property type="project" value="UniProtKB-UniRule"/>
</dbReference>
<evidence type="ECO:0000313" key="17">
    <source>
        <dbReference type="EMBL" id="SDK40606.1"/>
    </source>
</evidence>
<dbReference type="PANTHER" id="PTHR43727:SF2">
    <property type="entry name" value="GROUP IV DECARBOXYLASE"/>
    <property type="match status" value="1"/>
</dbReference>
<feature type="binding site" evidence="12">
    <location>
        <position position="249"/>
    </location>
    <ligand>
        <name>pyridoxal 5'-phosphate</name>
        <dbReference type="ChEBI" id="CHEBI:597326"/>
    </ligand>
</feature>
<feature type="binding site" evidence="12">
    <location>
        <position position="363"/>
    </location>
    <ligand>
        <name>substrate</name>
    </ligand>
</feature>
<protein>
    <recommendedName>
        <fullName evidence="11 12">Diaminopimelate decarboxylase</fullName>
        <shortName evidence="12">DAP decarboxylase</shortName>
        <shortName evidence="12">DAPDC</shortName>
        <ecNumber evidence="10 12">4.1.1.20</ecNumber>
    </recommendedName>
</protein>
<comment type="subunit">
    <text evidence="12">Homodimer.</text>
</comment>
<evidence type="ECO:0000256" key="12">
    <source>
        <dbReference type="HAMAP-Rule" id="MF_02120"/>
    </source>
</evidence>
<evidence type="ECO:0000256" key="14">
    <source>
        <dbReference type="RuleBase" id="RU003738"/>
    </source>
</evidence>
<comment type="similarity">
    <text evidence="9 12">Belongs to the Orn/Lys/Arg decarboxylase class-II family. LysA subfamily.</text>
</comment>
<evidence type="ECO:0000256" key="4">
    <source>
        <dbReference type="ARBA" id="ARBA00022898"/>
    </source>
</evidence>
<dbReference type="SUPFAM" id="SSF51419">
    <property type="entry name" value="PLP-binding barrel"/>
    <property type="match status" value="1"/>
</dbReference>
<dbReference type="NCBIfam" id="TIGR01048">
    <property type="entry name" value="lysA"/>
    <property type="match status" value="1"/>
</dbReference>
<organism evidence="17 18">
    <name type="scientific">Aneurinibacillus migulanus</name>
    <name type="common">Bacillus migulanus</name>
    <dbReference type="NCBI Taxonomy" id="47500"/>
    <lineage>
        <taxon>Bacteria</taxon>
        <taxon>Bacillati</taxon>
        <taxon>Bacillota</taxon>
        <taxon>Bacilli</taxon>
        <taxon>Bacillales</taxon>
        <taxon>Paenibacillaceae</taxon>
        <taxon>Aneurinibacillus group</taxon>
        <taxon>Aneurinibacillus</taxon>
    </lineage>
</organism>
<dbReference type="GO" id="GO:0008836">
    <property type="term" value="F:diaminopimelate decarboxylase activity"/>
    <property type="evidence" value="ECO:0007669"/>
    <property type="project" value="UniProtKB-UniRule"/>
</dbReference>
<feature type="domain" description="Orn/DAP/Arg decarboxylase 2 N-terminal" evidence="16">
    <location>
        <begin position="42"/>
        <end position="297"/>
    </location>
</feature>
<dbReference type="GO" id="GO:0030170">
    <property type="term" value="F:pyridoxal phosphate binding"/>
    <property type="evidence" value="ECO:0007669"/>
    <property type="project" value="UniProtKB-UniRule"/>
</dbReference>
<feature type="active site" description="Proton donor" evidence="13">
    <location>
        <position position="362"/>
    </location>
</feature>
<keyword evidence="6 12" id="KW-0456">Lyase</keyword>
<feature type="binding site" evidence="12">
    <location>
        <begin position="291"/>
        <end position="294"/>
    </location>
    <ligand>
        <name>pyridoxal 5'-phosphate</name>
        <dbReference type="ChEBI" id="CHEBI:597326"/>
    </ligand>
</feature>
<comment type="pathway">
    <text evidence="8 12 14">Amino-acid biosynthesis; L-lysine biosynthesis via DAP pathway; L-lysine from DL-2,6-diaminopimelate: step 1/1.</text>
</comment>
<evidence type="ECO:0000256" key="7">
    <source>
        <dbReference type="ARBA" id="ARBA00050464"/>
    </source>
</evidence>
<evidence type="ECO:0000259" key="15">
    <source>
        <dbReference type="Pfam" id="PF00278"/>
    </source>
</evidence>
<dbReference type="CDD" id="cd06828">
    <property type="entry name" value="PLPDE_III_DapDC"/>
    <property type="match status" value="1"/>
</dbReference>
<evidence type="ECO:0000256" key="2">
    <source>
        <dbReference type="ARBA" id="ARBA00022605"/>
    </source>
</evidence>
<comment type="catalytic activity">
    <reaction evidence="7 12 14">
        <text>meso-2,6-diaminopimelate + H(+) = L-lysine + CO2</text>
        <dbReference type="Rhea" id="RHEA:15101"/>
        <dbReference type="ChEBI" id="CHEBI:15378"/>
        <dbReference type="ChEBI" id="CHEBI:16526"/>
        <dbReference type="ChEBI" id="CHEBI:32551"/>
        <dbReference type="ChEBI" id="CHEBI:57791"/>
        <dbReference type="EC" id="4.1.1.20"/>
    </reaction>
</comment>
<evidence type="ECO:0000256" key="1">
    <source>
        <dbReference type="ARBA" id="ARBA00001933"/>
    </source>
</evidence>
<reference evidence="17 18" key="1">
    <citation type="submission" date="2016-10" db="EMBL/GenBank/DDBJ databases">
        <authorList>
            <person name="de Groot N.N."/>
        </authorList>
    </citation>
    <scope>NUCLEOTIDE SEQUENCE [LARGE SCALE GENOMIC DNA]</scope>
    <source>
        <strain evidence="17 18">DSM 2895</strain>
    </source>
</reference>
<dbReference type="Gene3D" id="3.20.20.10">
    <property type="entry name" value="Alanine racemase"/>
    <property type="match status" value="1"/>
</dbReference>
<keyword evidence="4 12" id="KW-0663">Pyridoxal phosphate</keyword>
<dbReference type="PANTHER" id="PTHR43727">
    <property type="entry name" value="DIAMINOPIMELATE DECARBOXYLASE"/>
    <property type="match status" value="1"/>
</dbReference>
<comment type="function">
    <text evidence="12">Specifically catalyzes the decarboxylation of meso-diaminopimelate (meso-DAP) to L-lysine.</text>
</comment>
<dbReference type="FunFam" id="2.40.37.10:FF:000003">
    <property type="entry name" value="Diaminopimelate decarboxylase"/>
    <property type="match status" value="1"/>
</dbReference>